<dbReference type="PROSITE" id="PS50085">
    <property type="entry name" value="RAPGAP"/>
    <property type="match status" value="1"/>
</dbReference>
<dbReference type="Pfam" id="PF03542">
    <property type="entry name" value="Tuberin"/>
    <property type="match status" value="1"/>
</dbReference>
<dbReference type="InterPro" id="IPR018515">
    <property type="entry name" value="Tuberin-type_domain"/>
</dbReference>
<evidence type="ECO:0000313" key="4">
    <source>
        <dbReference type="EMBL" id="CAL1697973.1"/>
    </source>
</evidence>
<keyword evidence="5" id="KW-1185">Reference proteome</keyword>
<accession>A0ABP1CTE0</accession>
<dbReference type="Pfam" id="PF02145">
    <property type="entry name" value="Rap_GAP"/>
    <property type="match status" value="1"/>
</dbReference>
<name>A0ABP1CTE0_9APHY</name>
<feature type="region of interest" description="Disordered" evidence="2">
    <location>
        <begin position="790"/>
        <end position="823"/>
    </location>
</feature>
<dbReference type="Proteomes" id="UP001497453">
    <property type="component" value="Chromosome 10"/>
</dbReference>
<evidence type="ECO:0000256" key="2">
    <source>
        <dbReference type="SAM" id="MobiDB-lite"/>
    </source>
</evidence>
<feature type="domain" description="Rap-GAP" evidence="3">
    <location>
        <begin position="1485"/>
        <end position="1722"/>
    </location>
</feature>
<feature type="compositionally biased region" description="Basic and acidic residues" evidence="2">
    <location>
        <begin position="926"/>
        <end position="951"/>
    </location>
</feature>
<protein>
    <recommendedName>
        <fullName evidence="3">Rap-GAP domain-containing protein</fullName>
    </recommendedName>
</protein>
<dbReference type="EMBL" id="OZ037953">
    <property type="protein sequence ID" value="CAL1697973.1"/>
    <property type="molecule type" value="Genomic_DNA"/>
</dbReference>
<feature type="compositionally biased region" description="Polar residues" evidence="2">
    <location>
        <begin position="16"/>
        <end position="25"/>
    </location>
</feature>
<dbReference type="InterPro" id="IPR035974">
    <property type="entry name" value="Rap/Ran-GAP_sf"/>
</dbReference>
<reference evidence="5" key="1">
    <citation type="submission" date="2024-04" db="EMBL/GenBank/DDBJ databases">
        <authorList>
            <person name="Shaw F."/>
            <person name="Minotto A."/>
        </authorList>
    </citation>
    <scope>NUCLEOTIDE SEQUENCE [LARGE SCALE GENOMIC DNA]</scope>
</reference>
<dbReference type="SUPFAM" id="SSF111347">
    <property type="entry name" value="Rap/Ran-GAP"/>
    <property type="match status" value="1"/>
</dbReference>
<evidence type="ECO:0000313" key="5">
    <source>
        <dbReference type="Proteomes" id="UP001497453"/>
    </source>
</evidence>
<feature type="compositionally biased region" description="Low complexity" evidence="2">
    <location>
        <begin position="790"/>
        <end position="800"/>
    </location>
</feature>
<sequence length="1743" mass="192215">MSPQVNTDDVHRPTRARSNTSTFTSPFVWRRGRPEPTTATVTLTASPLSFDALVEALTPPAVPSLNHARALATSLTTQSPRPRLTILTPILAVLCAPDSPPALQAAGYDILAAYWHNNGSVGLTTADRLSCLSLVLNLTSPWLQEAWESRFKALLAFTSSGSDTVGMEAALLKVLRTWIEGAFGGLLLELSPEDRLERQRSVETMTSFLLSLLSRTEFVARLSDEDTTGILQLYGGLVDSALSASEMFDQTDVGISPPSSSSSTSRTPVRHQRNASSSSAPTPTKRPIDFAVELFLNYLSVRLKAIAPDHLKTIIPYLFRALACYSSALPKLSITSNPSHSQVNAVQTKITELLDSVVSGPYSASCTLILKCHLFPSSPDIITSMRTSLGAIRTLRISIRHALLTRMARVYISRTMSDTYTPSGAPGRIDMENDLMSRAWAKDDFAVWSINRFATTLCRAAHAWLTLRYDEKIVGQAAISPEIILLEITGIVSDVTQGLDEIADSDELDQEEIEAVGQILQELVTYVHTHRNADGSTVMLDLARKEAPSAFLAAISSLLSQNLKTTPLYIVLPSIILSVAEHVTDSDTARVVSTLAERQSLTPTTPAWLDHWRAILSIPGLHTSQRPLTRHAVSESLQSVWGFIKDIPTYRMPLGTLVLDVWRREIVEKNGDSISMILWRILGDELVFRHDQGALKDASSEDLISGNTVDDILDLLVGIATFPYGSQTNTETGYLYNTPDAMSPISPGSGLTVTTTATSPVSSRMQTDLQGLVNNAETSIPSVMSLLSSLTSGNTSRSQSRPPRPIEQAARAPSPSVSQPRTPVPISITRGVGAVSALVSAFAQLAFTGLALRGTNRSLAERIFRTLVSVITTSSCPRAKITALQFLMRLRVDRDHRLYHASSTYDENGHVHTLAAQISRVDGRHLPTAPRVHDEPEIRMARSRVPQERYGRRMSRGPGTQHSPPGPSRSRSRATSGTLPGLNTKAVLTEILWSLPENLPFSISQEADTPSDGLISYDPAKPKDRLVLPFSSYLAGVLQIITGEKSWEVLSYVLCHLPSQIANKHLFCGPKSRVVIAELINTLASAVLENRPFGSGVLWPEGIVPRDAHGLAYATLTVLISYKRCFTEAQSQHRLVETFLVGLNGQPSTIKCSLHALCLSAFELQPSITKFLPRILEKLSQIMSNPVMAVHIIDFLSIVGSLPVLHANFTEADYKMVFGVALQYLQHYNRTDGSMTNVSWALSQHVRIMSYYIVYLWFLAMPLPDRPRHVKFITRQLLLANEGKNEVDEPAEVCFDWLARYTYASADPRPANSMLSEIVMNPSRAQLSQETAISQKTWISGNSVVTIRTLERRGWVEVLTRRASGLTKFICRAENIPLVTTGDVDPDILALPAALTLERSPSDLKTASAEVGLNDSNSKADDVDKLDHPDPITGYVWSGSAPSQRRKDVSVDPSYFALQLSSYPDTRQVVADHFLIDPARLPMFFRTLDRIPVIDTHKVGIMYVAPGQTNETQILNNTHGSPAYTRFLEGLGRLINLRGQLDVYAGGLDPDEDGEYAYAWWDDIGQLLFHTATLMPSDDLEHATNKKRHIGNDYVRIVWNDSGAPYKFGTLSTQFQFVNIVIEPHSRGAIAAFSNNVHENEYFKVTLQRAPGMTEFSPIGDFKLISAENLPLLVRQLSLLTDWFVSVFQHTQQDTLRVEMTTNWRSRLQAIRRFRSQVEAPKSTESVGGVVGQEAYRDFTNNY</sequence>
<dbReference type="InterPro" id="IPR000331">
    <property type="entry name" value="Rap/Ran_GAP_dom"/>
</dbReference>
<organism evidence="4 5">
    <name type="scientific">Somion occarium</name>
    <dbReference type="NCBI Taxonomy" id="3059160"/>
    <lineage>
        <taxon>Eukaryota</taxon>
        <taxon>Fungi</taxon>
        <taxon>Dikarya</taxon>
        <taxon>Basidiomycota</taxon>
        <taxon>Agaricomycotina</taxon>
        <taxon>Agaricomycetes</taxon>
        <taxon>Polyporales</taxon>
        <taxon>Cerrenaceae</taxon>
        <taxon>Somion</taxon>
    </lineage>
</organism>
<evidence type="ECO:0000256" key="1">
    <source>
        <dbReference type="ARBA" id="ARBA00022468"/>
    </source>
</evidence>
<evidence type="ECO:0000259" key="3">
    <source>
        <dbReference type="PROSITE" id="PS50085"/>
    </source>
</evidence>
<feature type="compositionally biased region" description="Low complexity" evidence="2">
    <location>
        <begin position="256"/>
        <end position="267"/>
    </location>
</feature>
<feature type="region of interest" description="Disordered" evidence="2">
    <location>
        <begin position="252"/>
        <end position="283"/>
    </location>
</feature>
<dbReference type="PANTHER" id="PTHR10063:SF0">
    <property type="entry name" value="TUBERIN"/>
    <property type="match status" value="1"/>
</dbReference>
<proteinExistence type="predicted"/>
<gene>
    <name evidence="4" type="ORF">GFSPODELE1_LOCUS1935</name>
</gene>
<dbReference type="PANTHER" id="PTHR10063">
    <property type="entry name" value="TUBERIN"/>
    <property type="match status" value="1"/>
</dbReference>
<feature type="region of interest" description="Disordered" evidence="2">
    <location>
        <begin position="1"/>
        <end position="26"/>
    </location>
</feature>
<keyword evidence="1" id="KW-0343">GTPase activation</keyword>
<dbReference type="Gene3D" id="3.40.50.11210">
    <property type="entry name" value="Rap/Ran-GAP"/>
    <property type="match status" value="1"/>
</dbReference>
<dbReference type="InterPro" id="IPR027107">
    <property type="entry name" value="Tuberin/Ral-act_asu"/>
</dbReference>
<feature type="region of interest" description="Disordered" evidence="2">
    <location>
        <begin position="926"/>
        <end position="980"/>
    </location>
</feature>